<keyword evidence="4 8" id="KW-0812">Transmembrane</keyword>
<dbReference type="Proteomes" id="UP000630445">
    <property type="component" value="Unassembled WGS sequence"/>
</dbReference>
<feature type="transmembrane region" description="Helical" evidence="8">
    <location>
        <begin position="308"/>
        <end position="329"/>
    </location>
</feature>
<protein>
    <recommendedName>
        <fullName evidence="9">Major facilitator superfamily (MFS) profile domain-containing protein</fullName>
    </recommendedName>
</protein>
<dbReference type="Gene3D" id="1.20.1250.20">
    <property type="entry name" value="MFS general substrate transporter like domains"/>
    <property type="match status" value="1"/>
</dbReference>
<feature type="region of interest" description="Disordered" evidence="7">
    <location>
        <begin position="1"/>
        <end position="31"/>
    </location>
</feature>
<feature type="transmembrane region" description="Helical" evidence="8">
    <location>
        <begin position="170"/>
        <end position="190"/>
    </location>
</feature>
<dbReference type="Gene3D" id="1.20.1720.10">
    <property type="entry name" value="Multidrug resistance protein D"/>
    <property type="match status" value="1"/>
</dbReference>
<dbReference type="SUPFAM" id="SSF103473">
    <property type="entry name" value="MFS general substrate transporter"/>
    <property type="match status" value="1"/>
</dbReference>
<dbReference type="PANTHER" id="PTHR23501:SF177">
    <property type="entry name" value="MAJOR FACILITATOR SUPERFAMILY (MFS) PROFILE DOMAIN-CONTAINING PROTEIN-RELATED"/>
    <property type="match status" value="1"/>
</dbReference>
<dbReference type="PANTHER" id="PTHR23501">
    <property type="entry name" value="MAJOR FACILITATOR SUPERFAMILY"/>
    <property type="match status" value="1"/>
</dbReference>
<dbReference type="AlphaFoldDB" id="A0A8H6PGM3"/>
<dbReference type="PROSITE" id="PS50850">
    <property type="entry name" value="MFS"/>
    <property type="match status" value="1"/>
</dbReference>
<dbReference type="CDD" id="cd17502">
    <property type="entry name" value="MFS_Azr1_MDR_like"/>
    <property type="match status" value="1"/>
</dbReference>
<dbReference type="FunFam" id="1.20.1250.20:FF:000196">
    <property type="entry name" value="MFS toxin efflux pump (AflT)"/>
    <property type="match status" value="1"/>
</dbReference>
<evidence type="ECO:0000256" key="3">
    <source>
        <dbReference type="ARBA" id="ARBA00022448"/>
    </source>
</evidence>
<keyword evidence="3" id="KW-0813">Transport</keyword>
<dbReference type="EMBL" id="JACBAD010001805">
    <property type="protein sequence ID" value="KAF7133843.1"/>
    <property type="molecule type" value="Genomic_DNA"/>
</dbReference>
<evidence type="ECO:0000256" key="8">
    <source>
        <dbReference type="SAM" id="Phobius"/>
    </source>
</evidence>
<keyword evidence="11" id="KW-1185">Reference proteome</keyword>
<feature type="compositionally biased region" description="Basic and acidic residues" evidence="7">
    <location>
        <begin position="21"/>
        <end position="31"/>
    </location>
</feature>
<comment type="similarity">
    <text evidence="2">Belongs to the major facilitator superfamily. TCR/Tet family.</text>
</comment>
<sequence length="543" mass="57401">MSNPSSEERKLGLDSSPNGSIKDHDHDPSPAEEMHYPSGFALSVIMAGLVAAIFLISLDTTIVSTAIPRITDEFHTVADIGWYGSAFFLTLASFQGTWGKIYRYFPLKLSFVAAVLLFEVGSLICAVAQNSVTLIVGRAIAGVGAAGISSGSYTILAFSVHPRRRAAMTGAIGASFAVAAVAGPLIGGAFTSNTTWRWCFWINLPIGGVSAALIAIFFKAPPQARAKDVTPKEILLQMDPSGIVLLLGAILCFLLALQWGGSAKAWNSADVVGTLVGFGLLLIAFFINELWLQDKAMIPPRLLKGQTILFSCLFTFFFSGSFYLLLYYLPTYFQAVKGVSASESGVRTLPLVLGDGLFATLSGAVLGIIRYYMPLLTLGGVLTIVASGLLYTLDLQSGPNAWIGYQAMAGIGVGLAIQVPMMASQAVVAVQDLSTVSAIILFFQCMGGAIFVQAGQAAFTNKLVREVQAHLPNISAALVTSTGATELQATFRGHQLQVILEAYVAGLQDAFIVSIVLAAVATLLSFGSGWRSVKSKEEAAAQP</sequence>
<evidence type="ECO:0000256" key="5">
    <source>
        <dbReference type="ARBA" id="ARBA00022989"/>
    </source>
</evidence>
<evidence type="ECO:0000259" key="9">
    <source>
        <dbReference type="PROSITE" id="PS50850"/>
    </source>
</evidence>
<feature type="transmembrane region" description="Helical" evidence="8">
    <location>
        <begin position="241"/>
        <end position="259"/>
    </location>
</feature>
<accession>A0A8H6PGM3</accession>
<reference evidence="10" key="1">
    <citation type="submission" date="2020-06" db="EMBL/GenBank/DDBJ databases">
        <title>Draft genome sequences of strains closely related to Aspergillus parafelis and Aspergillus hiratsukae.</title>
        <authorList>
            <person name="Dos Santos R.A.C."/>
            <person name="Rivero-Menendez O."/>
            <person name="Steenwyk J.L."/>
            <person name="Mead M.E."/>
            <person name="Goldman G.H."/>
            <person name="Alastruey-Izquierdo A."/>
            <person name="Rokas A."/>
        </authorList>
    </citation>
    <scope>NUCLEOTIDE SEQUENCE</scope>
    <source>
        <strain evidence="10">CNM-CM5793</strain>
    </source>
</reference>
<dbReference type="InterPro" id="IPR011701">
    <property type="entry name" value="MFS"/>
</dbReference>
<evidence type="ECO:0000313" key="10">
    <source>
        <dbReference type="EMBL" id="KAF7133843.1"/>
    </source>
</evidence>
<dbReference type="Pfam" id="PF07690">
    <property type="entry name" value="MFS_1"/>
    <property type="match status" value="1"/>
</dbReference>
<evidence type="ECO:0000256" key="4">
    <source>
        <dbReference type="ARBA" id="ARBA00022692"/>
    </source>
</evidence>
<comment type="subcellular location">
    <subcellularLocation>
        <location evidence="1">Membrane</location>
        <topology evidence="1">Multi-pass membrane protein</topology>
    </subcellularLocation>
</comment>
<keyword evidence="6 8" id="KW-0472">Membrane</keyword>
<gene>
    <name evidence="10" type="ORF">CNMCM5793_005255</name>
</gene>
<feature type="compositionally biased region" description="Basic and acidic residues" evidence="7">
    <location>
        <begin position="1"/>
        <end position="12"/>
    </location>
</feature>
<dbReference type="InterPro" id="IPR020846">
    <property type="entry name" value="MFS_dom"/>
</dbReference>
<feature type="domain" description="Major facilitator superfamily (MFS) profile" evidence="9">
    <location>
        <begin position="45"/>
        <end position="533"/>
    </location>
</feature>
<feature type="transmembrane region" description="Helical" evidence="8">
    <location>
        <begin position="110"/>
        <end position="129"/>
    </location>
</feature>
<evidence type="ECO:0000256" key="7">
    <source>
        <dbReference type="SAM" id="MobiDB-lite"/>
    </source>
</evidence>
<dbReference type="OrthoDB" id="10021397at2759"/>
<keyword evidence="5 8" id="KW-1133">Transmembrane helix</keyword>
<organism evidence="10 11">
    <name type="scientific">Aspergillus hiratsukae</name>
    <dbReference type="NCBI Taxonomy" id="1194566"/>
    <lineage>
        <taxon>Eukaryota</taxon>
        <taxon>Fungi</taxon>
        <taxon>Dikarya</taxon>
        <taxon>Ascomycota</taxon>
        <taxon>Pezizomycotina</taxon>
        <taxon>Eurotiomycetes</taxon>
        <taxon>Eurotiomycetidae</taxon>
        <taxon>Eurotiales</taxon>
        <taxon>Aspergillaceae</taxon>
        <taxon>Aspergillus</taxon>
        <taxon>Aspergillus subgen. Fumigati</taxon>
    </lineage>
</organism>
<feature type="transmembrane region" description="Helical" evidence="8">
    <location>
        <begin position="405"/>
        <end position="423"/>
    </location>
</feature>
<feature type="transmembrane region" description="Helical" evidence="8">
    <location>
        <begin position="265"/>
        <end position="287"/>
    </location>
</feature>
<dbReference type="GO" id="GO:0005886">
    <property type="term" value="C:plasma membrane"/>
    <property type="evidence" value="ECO:0007669"/>
    <property type="project" value="TreeGrafter"/>
</dbReference>
<feature type="transmembrane region" description="Helical" evidence="8">
    <location>
        <begin position="435"/>
        <end position="454"/>
    </location>
</feature>
<feature type="transmembrane region" description="Helical" evidence="8">
    <location>
        <begin position="80"/>
        <end position="98"/>
    </location>
</feature>
<dbReference type="InterPro" id="IPR036259">
    <property type="entry name" value="MFS_trans_sf"/>
</dbReference>
<feature type="transmembrane region" description="Helical" evidence="8">
    <location>
        <begin position="135"/>
        <end position="158"/>
    </location>
</feature>
<feature type="transmembrane region" description="Helical" evidence="8">
    <location>
        <begin position="375"/>
        <end position="393"/>
    </location>
</feature>
<evidence type="ECO:0000256" key="6">
    <source>
        <dbReference type="ARBA" id="ARBA00023136"/>
    </source>
</evidence>
<proteinExistence type="inferred from homology"/>
<dbReference type="FunFam" id="1.20.1720.10:FF:000012">
    <property type="entry name" value="MFS toxin efflux pump (AflT)"/>
    <property type="match status" value="1"/>
</dbReference>
<evidence type="ECO:0000256" key="1">
    <source>
        <dbReference type="ARBA" id="ARBA00004141"/>
    </source>
</evidence>
<evidence type="ECO:0000256" key="2">
    <source>
        <dbReference type="ARBA" id="ARBA00007520"/>
    </source>
</evidence>
<feature type="transmembrane region" description="Helical" evidence="8">
    <location>
        <begin position="202"/>
        <end position="220"/>
    </location>
</feature>
<dbReference type="GO" id="GO:0022857">
    <property type="term" value="F:transmembrane transporter activity"/>
    <property type="evidence" value="ECO:0007669"/>
    <property type="project" value="InterPro"/>
</dbReference>
<feature type="transmembrane region" description="Helical" evidence="8">
    <location>
        <begin position="40"/>
        <end position="60"/>
    </location>
</feature>
<name>A0A8H6PGM3_9EURO</name>
<comment type="caution">
    <text evidence="10">The sequence shown here is derived from an EMBL/GenBank/DDBJ whole genome shotgun (WGS) entry which is preliminary data.</text>
</comment>
<evidence type="ECO:0000313" key="11">
    <source>
        <dbReference type="Proteomes" id="UP000630445"/>
    </source>
</evidence>
<feature type="transmembrane region" description="Helical" evidence="8">
    <location>
        <begin position="510"/>
        <end position="530"/>
    </location>
</feature>